<dbReference type="Pfam" id="PF09327">
    <property type="entry name" value="Phage_Tail_Tip"/>
    <property type="match status" value="1"/>
</dbReference>
<dbReference type="Gene3D" id="2.60.40.10">
    <property type="entry name" value="Immunoglobulins"/>
    <property type="match status" value="1"/>
</dbReference>
<dbReference type="EMBL" id="DACTUL010000026">
    <property type="protein sequence ID" value="HAT6345297.1"/>
    <property type="molecule type" value="Genomic_DNA"/>
</dbReference>
<keyword evidence="1" id="KW-0175">Coiled coil</keyword>
<dbReference type="CDD" id="cd00063">
    <property type="entry name" value="FN3"/>
    <property type="match status" value="1"/>
</dbReference>
<organism evidence="4 5">
    <name type="scientific">Aeromonas hydrophila</name>
    <dbReference type="NCBI Taxonomy" id="644"/>
    <lineage>
        <taxon>Bacteria</taxon>
        <taxon>Pseudomonadati</taxon>
        <taxon>Pseudomonadota</taxon>
        <taxon>Gammaproteobacteria</taxon>
        <taxon>Aeromonadales</taxon>
        <taxon>Aeromonadaceae</taxon>
        <taxon>Aeromonas</taxon>
    </lineage>
</organism>
<dbReference type="PROSITE" id="PS50853">
    <property type="entry name" value="FN3"/>
    <property type="match status" value="1"/>
</dbReference>
<evidence type="ECO:0000259" key="3">
    <source>
        <dbReference type="PROSITE" id="PS50853"/>
    </source>
</evidence>
<name>A0AAD3UBT7_AERHY</name>
<dbReference type="InterPro" id="IPR036116">
    <property type="entry name" value="FN3_sf"/>
</dbReference>
<dbReference type="Proteomes" id="UP000859505">
    <property type="component" value="Unassembled WGS sequence"/>
</dbReference>
<reference evidence="4" key="2">
    <citation type="submission" date="2020-01" db="EMBL/GenBank/DDBJ databases">
        <authorList>
            <consortium name="NCBI Pathogen Detection Project"/>
        </authorList>
    </citation>
    <scope>NUCLEOTIDE SEQUENCE</scope>
    <source>
        <strain evidence="4">OLC2673_Aeromonas</strain>
    </source>
</reference>
<feature type="chain" id="PRO_5042166594" evidence="2">
    <location>
        <begin position="26"/>
        <end position="1224"/>
    </location>
</feature>
<proteinExistence type="predicted"/>
<dbReference type="InterPro" id="IPR003961">
    <property type="entry name" value="FN3_dom"/>
</dbReference>
<feature type="coiled-coil region" evidence="1">
    <location>
        <begin position="797"/>
        <end position="824"/>
    </location>
</feature>
<feature type="domain" description="Fibronectin type-III" evidence="3">
    <location>
        <begin position="483"/>
        <end position="574"/>
    </location>
</feature>
<sequence length="1224" mass="134251">MAAGAAVVSLIISAVSLAISLSMKAPNNEMEDMGAEVSKRGNDFPLNVPFGICRMPLNQVYTNVNNQNSSKLSQLFCAGVGPVQSIEQVYINGTPYFPIEREQQIGWHQQGISPQFPNVAMGIRRGLESEAPMFQQIIDNSDGEVTPDFRGDRLITCSLLADRWVNTKGDNDIRFISPRNKLEILVHGNAVIDPRLDPELLGIQDLSKRVWVTSYYNPACVILTYLTDTYFGMGFDPDVIDISSFVLLANYCEQKNIQFHGAISQDLSRGEIMKQFAECFDGDIFVEQGMIKVRAMDKTPVTAHLDESHMLSDIKVLNKGAEDYCNVVKIEYLNKDANFSNDSYVIPKSQKTDPIIARDGFIKEKSIKLPYLYDSASNDYQRVKFFANRELRRGQLVKKSISFKVNNTETALRLGDVITVSNAMFRLDKKAFRITSIKSTMDEKILISDIEATEYIESVYDDGDYVSGDTSGGLPIPSLIINPPSNLIFQQNTGTTQGIGKLSWNSRYQGERRTEIHYRKSGATDWILYQVTMAEEADIINLQTGTSYDFRCRTIATVGTSRWTELLNVKIAKVAALPAVKNLTQNFESANAVFRWDPIAGSIDSLSNPIAGFTDLSQLVQYYSVSIAHDTPSNVVSTHVVTDPTFTYDLEQNRKDGLSRTLHCTVTPVSIYGDHGAQSTVLAYNEPMAQPSAVEATAELVMLTVKWMNPSDLVSDYDTTDIYVTEFKTTAPTAQNYISSSNVGWWTQTLGGSAPKSGWIWITHRDVFGATTPPTFSVPVYYTETSIDDLLTESPSFNEVENNLEQVKQELAEHGGEITELQDKVALQDSEISNTKTLIETTNTKLAQVEQTVTAQGVTITDQAQAISSVDGKVNGLRTIKLDVNGKVSGIQLGNNGETSTFDVLTDVFRVSHGSNSQSVFEIRDGKVMMRTVLIGNLTSSNIQTGSLQGNELSASSLIRVGSGNTSASLDGTGSFAIYAGSTNGAAAPFRVDKWGNMVATNASITGNITATSGTFTGAINAQSGSISGALWLANNAYISGNPAHHFLNGANGRFIVDQNGNLTCQYAVINGGTFHGTVKVEQLVGDVYRKDYYTQRVIPTQIIGGGTGEREFFRANIGSQPFSQRIAMSNINAPVTMYDNPGTADFYYQIEGQSAVWYSKIDGPSGARVPDLVNFTVHMPAGATWIRFFCVPNNKITWARQSAMNGTIEVMKSEQIGISVVTN</sequence>
<evidence type="ECO:0000256" key="2">
    <source>
        <dbReference type="SAM" id="SignalP"/>
    </source>
</evidence>
<dbReference type="InterPro" id="IPR032876">
    <property type="entry name" value="J_dom"/>
</dbReference>
<dbReference type="Pfam" id="PF13550">
    <property type="entry name" value="Phage-tail_3"/>
    <property type="match status" value="1"/>
</dbReference>
<evidence type="ECO:0000313" key="5">
    <source>
        <dbReference type="Proteomes" id="UP000859505"/>
    </source>
</evidence>
<keyword evidence="2" id="KW-0732">Signal</keyword>
<dbReference type="SUPFAM" id="SSF49265">
    <property type="entry name" value="Fibronectin type III"/>
    <property type="match status" value="1"/>
</dbReference>
<gene>
    <name evidence="4" type="ORF">JAJ28_003063</name>
</gene>
<comment type="caution">
    <text evidence="4">The sequence shown here is derived from an EMBL/GenBank/DDBJ whole genome shotgun (WGS) entry which is preliminary data.</text>
</comment>
<protein>
    <submittedName>
        <fullName evidence="4">DUF1983 domain-containing protein</fullName>
    </submittedName>
</protein>
<accession>A0AAD3UBT7</accession>
<dbReference type="InterPro" id="IPR013783">
    <property type="entry name" value="Ig-like_fold"/>
</dbReference>
<reference evidence="4" key="1">
    <citation type="journal article" date="2018" name="Genome Biol.">
        <title>SKESA: strategic k-mer extension for scrupulous assemblies.</title>
        <authorList>
            <person name="Souvorov A."/>
            <person name="Agarwala R."/>
            <person name="Lipman D.J."/>
        </authorList>
    </citation>
    <scope>NUCLEOTIDE SEQUENCE</scope>
    <source>
        <strain evidence="4">OLC2673_Aeromonas</strain>
    </source>
</reference>
<evidence type="ECO:0000256" key="1">
    <source>
        <dbReference type="SAM" id="Coils"/>
    </source>
</evidence>
<dbReference type="InterPro" id="IPR015406">
    <property type="entry name" value="GpJ_CSF"/>
</dbReference>
<evidence type="ECO:0000313" key="4">
    <source>
        <dbReference type="EMBL" id="HAT6345297.1"/>
    </source>
</evidence>
<feature type="signal peptide" evidence="2">
    <location>
        <begin position="1"/>
        <end position="25"/>
    </location>
</feature>
<dbReference type="AlphaFoldDB" id="A0AAD3UBT7"/>